<dbReference type="Pfam" id="PF02558">
    <property type="entry name" value="ApbA"/>
    <property type="match status" value="1"/>
</dbReference>
<dbReference type="GO" id="GO:0005737">
    <property type="term" value="C:cytoplasm"/>
    <property type="evidence" value="ECO:0007669"/>
    <property type="project" value="TreeGrafter"/>
</dbReference>
<evidence type="ECO:0000256" key="3">
    <source>
        <dbReference type="ARBA" id="ARBA00023002"/>
    </source>
</evidence>
<protein>
    <recommendedName>
        <fullName evidence="4">2-dehydropantoate 2-reductase</fullName>
        <ecNumber evidence="4">1.1.1.169</ecNumber>
    </recommendedName>
    <alternativeName>
        <fullName evidence="4">Ketopantoate reductase</fullName>
    </alternativeName>
</protein>
<evidence type="ECO:0000256" key="2">
    <source>
        <dbReference type="ARBA" id="ARBA00022857"/>
    </source>
</evidence>
<dbReference type="PANTHER" id="PTHR21708:SF26">
    <property type="entry name" value="2-DEHYDROPANTOATE 2-REDUCTASE"/>
    <property type="match status" value="1"/>
</dbReference>
<proteinExistence type="inferred from homology"/>
<dbReference type="UniPathway" id="UPA00028">
    <property type="reaction ID" value="UER00004"/>
</dbReference>
<dbReference type="InterPro" id="IPR036291">
    <property type="entry name" value="NAD(P)-bd_dom_sf"/>
</dbReference>
<feature type="domain" description="Ketopantoate reductase N-terminal" evidence="5">
    <location>
        <begin position="3"/>
        <end position="150"/>
    </location>
</feature>
<dbReference type="Pfam" id="PF08546">
    <property type="entry name" value="ApbA_C"/>
    <property type="match status" value="1"/>
</dbReference>
<dbReference type="Proteomes" id="UP000515860">
    <property type="component" value="Chromosome"/>
</dbReference>
<evidence type="ECO:0000256" key="1">
    <source>
        <dbReference type="ARBA" id="ARBA00007870"/>
    </source>
</evidence>
<dbReference type="GO" id="GO:0015940">
    <property type="term" value="P:pantothenate biosynthetic process"/>
    <property type="evidence" value="ECO:0007669"/>
    <property type="project" value="UniProtKB-UniPathway"/>
</dbReference>
<gene>
    <name evidence="7" type="ORF">H9Q79_06135</name>
</gene>
<dbReference type="InterPro" id="IPR013752">
    <property type="entry name" value="KPA_reductase"/>
</dbReference>
<comment type="pathway">
    <text evidence="4">Cofactor biosynthesis; (R)-pantothenate biosynthesis; (R)-pantoate from 3-methyl-2-oxobutanoate: step 2/2.</text>
</comment>
<keyword evidence="3 4" id="KW-0560">Oxidoreductase</keyword>
<dbReference type="InterPro" id="IPR051402">
    <property type="entry name" value="KPR-Related"/>
</dbReference>
<dbReference type="NCBIfam" id="TIGR00745">
    <property type="entry name" value="apbA_panE"/>
    <property type="match status" value="1"/>
</dbReference>
<dbReference type="GO" id="GO:0008677">
    <property type="term" value="F:2-dehydropantoate 2-reductase activity"/>
    <property type="evidence" value="ECO:0007669"/>
    <property type="project" value="UniProtKB-EC"/>
</dbReference>
<organism evidence="7 8">
    <name type="scientific">Wansuia hejianensis</name>
    <dbReference type="NCBI Taxonomy" id="2763667"/>
    <lineage>
        <taxon>Bacteria</taxon>
        <taxon>Bacillati</taxon>
        <taxon>Bacillota</taxon>
        <taxon>Clostridia</taxon>
        <taxon>Lachnospirales</taxon>
        <taxon>Lachnospiraceae</taxon>
        <taxon>Wansuia</taxon>
    </lineage>
</organism>
<dbReference type="RefSeq" id="WP_249329425.1">
    <property type="nucleotide sequence ID" value="NZ_CP060635.1"/>
</dbReference>
<dbReference type="SUPFAM" id="SSF51735">
    <property type="entry name" value="NAD(P)-binding Rossmann-fold domains"/>
    <property type="match status" value="1"/>
</dbReference>
<dbReference type="KEGG" id="whj:H9Q79_06135"/>
<dbReference type="InterPro" id="IPR013332">
    <property type="entry name" value="KPR_N"/>
</dbReference>
<evidence type="ECO:0000259" key="6">
    <source>
        <dbReference type="Pfam" id="PF08546"/>
    </source>
</evidence>
<keyword evidence="4" id="KW-0566">Pantothenate biosynthesis</keyword>
<evidence type="ECO:0000313" key="8">
    <source>
        <dbReference type="Proteomes" id="UP000515860"/>
    </source>
</evidence>
<dbReference type="AlphaFoldDB" id="A0A7G9GGC9"/>
<dbReference type="SUPFAM" id="SSF48179">
    <property type="entry name" value="6-phosphogluconate dehydrogenase C-terminal domain-like"/>
    <property type="match status" value="1"/>
</dbReference>
<keyword evidence="2 4" id="KW-0521">NADP</keyword>
<evidence type="ECO:0000313" key="7">
    <source>
        <dbReference type="EMBL" id="QNM09861.1"/>
    </source>
</evidence>
<reference evidence="7 8" key="1">
    <citation type="submission" date="2020-08" db="EMBL/GenBank/DDBJ databases">
        <authorList>
            <person name="Liu C."/>
            <person name="Sun Q."/>
        </authorList>
    </citation>
    <scope>NUCLEOTIDE SEQUENCE [LARGE SCALE GENOMIC DNA]</scope>
    <source>
        <strain evidence="7 8">NSJ-29</strain>
    </source>
</reference>
<dbReference type="EC" id="1.1.1.169" evidence="4"/>
<dbReference type="Gene3D" id="3.40.50.720">
    <property type="entry name" value="NAD(P)-binding Rossmann-like Domain"/>
    <property type="match status" value="1"/>
</dbReference>
<evidence type="ECO:0000256" key="4">
    <source>
        <dbReference type="RuleBase" id="RU362068"/>
    </source>
</evidence>
<evidence type="ECO:0000259" key="5">
    <source>
        <dbReference type="Pfam" id="PF02558"/>
    </source>
</evidence>
<sequence length="307" mass="33547">MKYLIIGAGGTGGCLGAYLRKAGQDVTWIARGKHLEALREKGLEAHTAGAGDFRLSPVSAYTMEEYSDSPDVVFVCVKYYSLGECVPFLKRVCNSHTAVIPVLNVFGTGGSLQEQLPEIPVLDGCIYIYGKIEKPGVIVQPSPIFRVFFGYRPGQPKREEENLLQVERDLKAAGIEGHFTPQIRRDALQKFSYVSPVGAAGLYYGATAGDFTVPGEKQDLVITLIREIEAIGQAMGITFEQDLTEVNLEILKGLEKDADTSMQRDVAAGRPSEAEGLIHNVVELAGKYGLVCPGYRMVSRWARERGL</sequence>
<feature type="domain" description="Ketopantoate reductase C-terminal" evidence="6">
    <location>
        <begin position="183"/>
        <end position="302"/>
    </location>
</feature>
<dbReference type="PANTHER" id="PTHR21708">
    <property type="entry name" value="PROBABLE 2-DEHYDROPANTOATE 2-REDUCTASE"/>
    <property type="match status" value="1"/>
</dbReference>
<dbReference type="InterPro" id="IPR008927">
    <property type="entry name" value="6-PGluconate_DH-like_C_sf"/>
</dbReference>
<accession>A0A7G9GGC9</accession>
<comment type="function">
    <text evidence="4">Catalyzes the NADPH-dependent reduction of ketopantoate into pantoic acid.</text>
</comment>
<dbReference type="EMBL" id="CP060635">
    <property type="protein sequence ID" value="QNM09861.1"/>
    <property type="molecule type" value="Genomic_DNA"/>
</dbReference>
<name>A0A7G9GGC9_9FIRM</name>
<comment type="catalytic activity">
    <reaction evidence="4">
        <text>(R)-pantoate + NADP(+) = 2-dehydropantoate + NADPH + H(+)</text>
        <dbReference type="Rhea" id="RHEA:16233"/>
        <dbReference type="ChEBI" id="CHEBI:11561"/>
        <dbReference type="ChEBI" id="CHEBI:15378"/>
        <dbReference type="ChEBI" id="CHEBI:15980"/>
        <dbReference type="ChEBI" id="CHEBI:57783"/>
        <dbReference type="ChEBI" id="CHEBI:58349"/>
        <dbReference type="EC" id="1.1.1.169"/>
    </reaction>
</comment>
<keyword evidence="8" id="KW-1185">Reference proteome</keyword>
<comment type="similarity">
    <text evidence="1 4">Belongs to the ketopantoate reductase family.</text>
</comment>
<dbReference type="InterPro" id="IPR003710">
    <property type="entry name" value="ApbA"/>
</dbReference>
<dbReference type="Gene3D" id="1.10.1040.10">
    <property type="entry name" value="N-(1-d-carboxylethyl)-l-norvaline Dehydrogenase, domain 2"/>
    <property type="match status" value="1"/>
</dbReference>
<dbReference type="InterPro" id="IPR013328">
    <property type="entry name" value="6PGD_dom2"/>
</dbReference>